<name>A0A0F8ZMG7_9ZZZZ</name>
<comment type="caution">
    <text evidence="2">The sequence shown here is derived from an EMBL/GenBank/DDBJ whole genome shotgun (WGS) entry which is preliminary data.</text>
</comment>
<evidence type="ECO:0000313" key="2">
    <source>
        <dbReference type="EMBL" id="KKK87195.1"/>
    </source>
</evidence>
<gene>
    <name evidence="2" type="ORF">LCGC14_2755710</name>
</gene>
<proteinExistence type="predicted"/>
<dbReference type="AlphaFoldDB" id="A0A0F8ZMG7"/>
<accession>A0A0F8ZMG7</accession>
<reference evidence="2" key="1">
    <citation type="journal article" date="2015" name="Nature">
        <title>Complex archaea that bridge the gap between prokaryotes and eukaryotes.</title>
        <authorList>
            <person name="Spang A."/>
            <person name="Saw J.H."/>
            <person name="Jorgensen S.L."/>
            <person name="Zaremba-Niedzwiedzka K."/>
            <person name="Martijn J."/>
            <person name="Lind A.E."/>
            <person name="van Eijk R."/>
            <person name="Schleper C."/>
            <person name="Guy L."/>
            <person name="Ettema T.J."/>
        </authorList>
    </citation>
    <scope>NUCLEOTIDE SEQUENCE</scope>
</reference>
<protein>
    <submittedName>
        <fullName evidence="2">Uncharacterized protein</fullName>
    </submittedName>
</protein>
<organism evidence="2">
    <name type="scientific">marine sediment metagenome</name>
    <dbReference type="NCBI Taxonomy" id="412755"/>
    <lineage>
        <taxon>unclassified sequences</taxon>
        <taxon>metagenomes</taxon>
        <taxon>ecological metagenomes</taxon>
    </lineage>
</organism>
<feature type="region of interest" description="Disordered" evidence="1">
    <location>
        <begin position="1"/>
        <end position="21"/>
    </location>
</feature>
<dbReference type="EMBL" id="LAZR01050512">
    <property type="protein sequence ID" value="KKK87195.1"/>
    <property type="molecule type" value="Genomic_DNA"/>
</dbReference>
<sequence>MKAKDTVMKLTETGNDGILVK</sequence>
<feature type="non-terminal residue" evidence="2">
    <location>
        <position position="21"/>
    </location>
</feature>
<evidence type="ECO:0000256" key="1">
    <source>
        <dbReference type="SAM" id="MobiDB-lite"/>
    </source>
</evidence>